<sequence>MHSLEDLRAEAERAIKQAGSLKALRDAEVAYLGRSGKLTQILKTLKDLPEDKRRTMGAEANETRKLLELLAAERTASLKREEYEQKLKLERIDITRPGKRYHKGGLHPLTIIRRDIERIFGSMGFAVAEGPEVETEFYNFDALNIPADHPARDMWDTFWIKNPKRDPKAQRLLLRTHTSPVQVRYIQKHAPPFRIIAPGRVFRYEATDASHEIQFYQLEGLMVGRDISLANFKQVMQTFLGKLFGKEMKVRLRPSYFPFVEPGAEVDMSCVQCGGHGCSVCKHTGWVEIAGAGMVHPKVFQSAGLNPKDWQGFAFGFGIDRVAMMKYKIPDIRMFYQNDIRFLRQF</sequence>
<evidence type="ECO:0000256" key="10">
    <source>
        <dbReference type="ARBA" id="ARBA00022917"/>
    </source>
</evidence>
<evidence type="ECO:0000256" key="13">
    <source>
        <dbReference type="HAMAP-Rule" id="MF_00281"/>
    </source>
</evidence>
<dbReference type="AlphaFoldDB" id="A0A1G2G6J9"/>
<dbReference type="FunFam" id="3.30.930.10:FF:000003">
    <property type="entry name" value="Phenylalanine--tRNA ligase alpha subunit"/>
    <property type="match status" value="1"/>
</dbReference>
<dbReference type="GO" id="GO:0005737">
    <property type="term" value="C:cytoplasm"/>
    <property type="evidence" value="ECO:0007669"/>
    <property type="project" value="UniProtKB-SubCell"/>
</dbReference>
<evidence type="ECO:0000256" key="1">
    <source>
        <dbReference type="ARBA" id="ARBA00004496"/>
    </source>
</evidence>
<comment type="cofactor">
    <cofactor evidence="13">
        <name>Mg(2+)</name>
        <dbReference type="ChEBI" id="CHEBI:18420"/>
    </cofactor>
    <text evidence="13">Binds 2 magnesium ions per tetramer.</text>
</comment>
<evidence type="ECO:0000313" key="16">
    <source>
        <dbReference type="Proteomes" id="UP000177785"/>
    </source>
</evidence>
<evidence type="ECO:0000256" key="4">
    <source>
        <dbReference type="ARBA" id="ARBA00022490"/>
    </source>
</evidence>
<evidence type="ECO:0000256" key="5">
    <source>
        <dbReference type="ARBA" id="ARBA00022598"/>
    </source>
</evidence>
<feature type="domain" description="Aminoacyl-transfer RNA synthetases class-II family profile" evidence="14">
    <location>
        <begin position="73"/>
        <end position="345"/>
    </location>
</feature>
<keyword evidence="10 13" id="KW-0648">Protein biosynthesis</keyword>
<keyword evidence="6 13" id="KW-0479">Metal-binding</keyword>
<keyword evidence="11 13" id="KW-0030">Aminoacyl-tRNA synthetase</keyword>
<evidence type="ECO:0000259" key="14">
    <source>
        <dbReference type="PROSITE" id="PS50862"/>
    </source>
</evidence>
<dbReference type="GO" id="GO:0000287">
    <property type="term" value="F:magnesium ion binding"/>
    <property type="evidence" value="ECO:0007669"/>
    <property type="project" value="UniProtKB-UniRule"/>
</dbReference>
<comment type="subcellular location">
    <subcellularLocation>
        <location evidence="1 13">Cytoplasm</location>
    </subcellularLocation>
</comment>
<name>A0A1G2G6J9_9BACT</name>
<keyword evidence="4 13" id="KW-0963">Cytoplasm</keyword>
<dbReference type="InterPro" id="IPR004529">
    <property type="entry name" value="Phe-tRNA-synth_IIc_asu"/>
</dbReference>
<dbReference type="HAMAP" id="MF_00281">
    <property type="entry name" value="Phe_tRNA_synth_alpha1"/>
    <property type="match status" value="1"/>
</dbReference>
<evidence type="ECO:0000256" key="3">
    <source>
        <dbReference type="ARBA" id="ARBA00011209"/>
    </source>
</evidence>
<dbReference type="PANTHER" id="PTHR11538:SF41">
    <property type="entry name" value="PHENYLALANINE--TRNA LIGASE, MITOCHONDRIAL"/>
    <property type="match status" value="1"/>
</dbReference>
<dbReference type="InterPro" id="IPR045864">
    <property type="entry name" value="aa-tRNA-synth_II/BPL/LPL"/>
</dbReference>
<evidence type="ECO:0000256" key="2">
    <source>
        <dbReference type="ARBA" id="ARBA00010207"/>
    </source>
</evidence>
<dbReference type="GO" id="GO:0000049">
    <property type="term" value="F:tRNA binding"/>
    <property type="evidence" value="ECO:0007669"/>
    <property type="project" value="InterPro"/>
</dbReference>
<evidence type="ECO:0000256" key="6">
    <source>
        <dbReference type="ARBA" id="ARBA00022723"/>
    </source>
</evidence>
<dbReference type="CDD" id="cd00496">
    <property type="entry name" value="PheRS_alpha_core"/>
    <property type="match status" value="1"/>
</dbReference>
<dbReference type="Pfam" id="PF02912">
    <property type="entry name" value="Phe_tRNA-synt_N"/>
    <property type="match status" value="1"/>
</dbReference>
<dbReference type="InterPro" id="IPR002319">
    <property type="entry name" value="Phenylalanyl-tRNA_Synthase"/>
</dbReference>
<dbReference type="Proteomes" id="UP000177785">
    <property type="component" value="Unassembled WGS sequence"/>
</dbReference>
<keyword evidence="9 13" id="KW-0460">Magnesium</keyword>
<comment type="similarity">
    <text evidence="2 13">Belongs to the class-II aminoacyl-tRNA synthetase family. Phe-tRNA synthetase alpha subunit type 1 subfamily.</text>
</comment>
<dbReference type="Gene3D" id="3.30.930.10">
    <property type="entry name" value="Bira Bifunctional Protein, Domain 2"/>
    <property type="match status" value="1"/>
</dbReference>
<keyword evidence="8 13" id="KW-0067">ATP-binding</keyword>
<evidence type="ECO:0000256" key="7">
    <source>
        <dbReference type="ARBA" id="ARBA00022741"/>
    </source>
</evidence>
<comment type="subunit">
    <text evidence="3 13">Tetramer of two alpha and two beta subunits.</text>
</comment>
<dbReference type="PANTHER" id="PTHR11538">
    <property type="entry name" value="PHENYLALANYL-TRNA SYNTHETASE"/>
    <property type="match status" value="1"/>
</dbReference>
<evidence type="ECO:0000313" key="15">
    <source>
        <dbReference type="EMBL" id="OGZ45874.1"/>
    </source>
</evidence>
<protein>
    <recommendedName>
        <fullName evidence="13">Phenylalanine--tRNA ligase alpha subunit</fullName>
        <ecNumber evidence="13">6.1.1.20</ecNumber>
    </recommendedName>
    <alternativeName>
        <fullName evidence="13">Phenylalanyl-tRNA synthetase alpha subunit</fullName>
        <shortName evidence="13">PheRS</shortName>
    </alternativeName>
</protein>
<accession>A0A1G2G6J9</accession>
<dbReference type="STRING" id="1802115.A2756_03120"/>
<proteinExistence type="inferred from homology"/>
<dbReference type="InterPro" id="IPR004188">
    <property type="entry name" value="Phe-tRNA_ligase_II_N"/>
</dbReference>
<dbReference type="GO" id="GO:0005524">
    <property type="term" value="F:ATP binding"/>
    <property type="evidence" value="ECO:0007669"/>
    <property type="project" value="UniProtKB-UniRule"/>
</dbReference>
<dbReference type="PROSITE" id="PS50862">
    <property type="entry name" value="AA_TRNA_LIGASE_II"/>
    <property type="match status" value="1"/>
</dbReference>
<dbReference type="EMBL" id="MHNL01000005">
    <property type="protein sequence ID" value="OGZ45874.1"/>
    <property type="molecule type" value="Genomic_DNA"/>
</dbReference>
<reference evidence="15 16" key="1">
    <citation type="journal article" date="2016" name="Nat. Commun.">
        <title>Thousands of microbial genomes shed light on interconnected biogeochemical processes in an aquifer system.</title>
        <authorList>
            <person name="Anantharaman K."/>
            <person name="Brown C.T."/>
            <person name="Hug L.A."/>
            <person name="Sharon I."/>
            <person name="Castelle C.J."/>
            <person name="Probst A.J."/>
            <person name="Thomas B.C."/>
            <person name="Singh A."/>
            <person name="Wilkins M.J."/>
            <person name="Karaoz U."/>
            <person name="Brodie E.L."/>
            <person name="Williams K.H."/>
            <person name="Hubbard S.S."/>
            <person name="Banfield J.F."/>
        </authorList>
    </citation>
    <scope>NUCLEOTIDE SEQUENCE [LARGE SCALE GENOMIC DNA]</scope>
</reference>
<keyword evidence="5 13" id="KW-0436">Ligase</keyword>
<evidence type="ECO:0000256" key="9">
    <source>
        <dbReference type="ARBA" id="ARBA00022842"/>
    </source>
</evidence>
<dbReference type="InterPro" id="IPR006195">
    <property type="entry name" value="aa-tRNA-synth_II"/>
</dbReference>
<dbReference type="GO" id="GO:0006432">
    <property type="term" value="P:phenylalanyl-tRNA aminoacylation"/>
    <property type="evidence" value="ECO:0007669"/>
    <property type="project" value="UniProtKB-UniRule"/>
</dbReference>
<dbReference type="GO" id="GO:0004826">
    <property type="term" value="F:phenylalanine-tRNA ligase activity"/>
    <property type="evidence" value="ECO:0007669"/>
    <property type="project" value="UniProtKB-UniRule"/>
</dbReference>
<dbReference type="EC" id="6.1.1.20" evidence="13"/>
<comment type="caution">
    <text evidence="15">The sequence shown here is derived from an EMBL/GenBank/DDBJ whole genome shotgun (WGS) entry which is preliminary data.</text>
</comment>
<dbReference type="SUPFAM" id="SSF46589">
    <property type="entry name" value="tRNA-binding arm"/>
    <property type="match status" value="1"/>
</dbReference>
<feature type="binding site" evidence="13">
    <location>
        <position position="261"/>
    </location>
    <ligand>
        <name>Mg(2+)</name>
        <dbReference type="ChEBI" id="CHEBI:18420"/>
        <note>shared with beta subunit</note>
    </ligand>
</feature>
<keyword evidence="7 13" id="KW-0547">Nucleotide-binding</keyword>
<evidence type="ECO:0000256" key="11">
    <source>
        <dbReference type="ARBA" id="ARBA00023146"/>
    </source>
</evidence>
<evidence type="ECO:0000256" key="8">
    <source>
        <dbReference type="ARBA" id="ARBA00022840"/>
    </source>
</evidence>
<dbReference type="SUPFAM" id="SSF55681">
    <property type="entry name" value="Class II aaRS and biotin synthetases"/>
    <property type="match status" value="1"/>
</dbReference>
<evidence type="ECO:0000256" key="12">
    <source>
        <dbReference type="ARBA" id="ARBA00049255"/>
    </source>
</evidence>
<gene>
    <name evidence="13" type="primary">pheS</name>
    <name evidence="15" type="ORF">A2756_03120</name>
</gene>
<dbReference type="Pfam" id="PF01409">
    <property type="entry name" value="tRNA-synt_2d"/>
    <property type="match status" value="1"/>
</dbReference>
<organism evidence="15 16">
    <name type="scientific">Candidatus Ryanbacteria bacterium RIFCSPHIGHO2_01_FULL_48_27</name>
    <dbReference type="NCBI Taxonomy" id="1802115"/>
    <lineage>
        <taxon>Bacteria</taxon>
        <taxon>Candidatus Ryaniibacteriota</taxon>
    </lineage>
</organism>
<dbReference type="NCBIfam" id="TIGR00468">
    <property type="entry name" value="pheS"/>
    <property type="match status" value="1"/>
</dbReference>
<dbReference type="InterPro" id="IPR022911">
    <property type="entry name" value="Phe_tRNA_ligase_alpha1_bac"/>
</dbReference>
<comment type="catalytic activity">
    <reaction evidence="12 13">
        <text>tRNA(Phe) + L-phenylalanine + ATP = L-phenylalanyl-tRNA(Phe) + AMP + diphosphate + H(+)</text>
        <dbReference type="Rhea" id="RHEA:19413"/>
        <dbReference type="Rhea" id="RHEA-COMP:9668"/>
        <dbReference type="Rhea" id="RHEA-COMP:9699"/>
        <dbReference type="ChEBI" id="CHEBI:15378"/>
        <dbReference type="ChEBI" id="CHEBI:30616"/>
        <dbReference type="ChEBI" id="CHEBI:33019"/>
        <dbReference type="ChEBI" id="CHEBI:58095"/>
        <dbReference type="ChEBI" id="CHEBI:78442"/>
        <dbReference type="ChEBI" id="CHEBI:78531"/>
        <dbReference type="ChEBI" id="CHEBI:456215"/>
        <dbReference type="EC" id="6.1.1.20"/>
    </reaction>
</comment>
<dbReference type="InterPro" id="IPR010978">
    <property type="entry name" value="tRNA-bd_arm"/>
</dbReference>